<gene>
    <name evidence="1" type="ORF">U3653_22260</name>
</gene>
<dbReference type="InterPro" id="IPR036614">
    <property type="entry name" value="RusA-like_sf"/>
</dbReference>
<accession>A0ABU6AZ42</accession>
<organism evidence="1 2">
    <name type="scientific">Nocardia implantans</name>
    <dbReference type="NCBI Taxonomy" id="3108168"/>
    <lineage>
        <taxon>Bacteria</taxon>
        <taxon>Bacillati</taxon>
        <taxon>Actinomycetota</taxon>
        <taxon>Actinomycetes</taxon>
        <taxon>Mycobacteriales</taxon>
        <taxon>Nocardiaceae</taxon>
        <taxon>Nocardia</taxon>
    </lineage>
</organism>
<dbReference type="RefSeq" id="WP_195081560.1">
    <property type="nucleotide sequence ID" value="NZ_JAYESH010000007.1"/>
</dbReference>
<evidence type="ECO:0000313" key="1">
    <source>
        <dbReference type="EMBL" id="MEB3512763.1"/>
    </source>
</evidence>
<sequence>MTDSELSDWRQMFEIEENRHFEPRVRVRSRVGPVSLQAKGSRKQKYMNALRAAIAASTEMLFVGDVKVEITWTVEEDARYRTHFIADIDNIVKPLLDGITGPGCVLIDDNQVQALCVSWLAPSFPGFHFEMEVRSLMVDDHVTRKNVTFVEFDDGLCYPIATKDPERLRKIVTRMRQMMDTEKEMILEGFPPSQANGVRSVQRPFPRARLSGYELVPAGHFLGD</sequence>
<comment type="caution">
    <text evidence="1">The sequence shown here is derived from an EMBL/GenBank/DDBJ whole genome shotgun (WGS) entry which is preliminary data.</text>
</comment>
<dbReference type="Pfam" id="PF05866">
    <property type="entry name" value="RusA"/>
    <property type="match status" value="1"/>
</dbReference>
<protein>
    <submittedName>
        <fullName evidence="1">RusA family crossover junction endodeoxyribonuclease</fullName>
    </submittedName>
</protein>
<reference evidence="1 2" key="1">
    <citation type="submission" date="2023-12" db="EMBL/GenBank/DDBJ databases">
        <title>novel species in genus Nocarida.</title>
        <authorList>
            <person name="Li Z."/>
        </authorList>
    </citation>
    <scope>NUCLEOTIDE SEQUENCE [LARGE SCALE GENOMIC DNA]</scope>
    <source>
        <strain evidence="1 2">CDC186</strain>
    </source>
</reference>
<dbReference type="InterPro" id="IPR008822">
    <property type="entry name" value="Endonuclease_RusA-like"/>
</dbReference>
<evidence type="ECO:0000313" key="2">
    <source>
        <dbReference type="Proteomes" id="UP001348098"/>
    </source>
</evidence>
<dbReference type="SUPFAM" id="SSF103084">
    <property type="entry name" value="Holliday junction resolvase RusA"/>
    <property type="match status" value="1"/>
</dbReference>
<keyword evidence="2" id="KW-1185">Reference proteome</keyword>
<dbReference type="Gene3D" id="3.30.1330.70">
    <property type="entry name" value="Holliday junction resolvase RusA"/>
    <property type="match status" value="1"/>
</dbReference>
<name>A0ABU6AZ42_9NOCA</name>
<proteinExistence type="predicted"/>
<dbReference type="EMBL" id="JAYKYQ010000009">
    <property type="protein sequence ID" value="MEB3512763.1"/>
    <property type="molecule type" value="Genomic_DNA"/>
</dbReference>
<dbReference type="Proteomes" id="UP001348098">
    <property type="component" value="Unassembled WGS sequence"/>
</dbReference>